<feature type="transmembrane region" description="Helical" evidence="6">
    <location>
        <begin position="411"/>
        <end position="432"/>
    </location>
</feature>
<reference evidence="7 8" key="1">
    <citation type="journal article" date="2014" name="PLoS Genet.">
        <title>Phylogenetically driven sequencing of extremely halophilic archaea reveals strategies for static and dynamic osmo-response.</title>
        <authorList>
            <person name="Becker E.A."/>
            <person name="Seitzer P.M."/>
            <person name="Tritt A."/>
            <person name="Larsen D."/>
            <person name="Krusor M."/>
            <person name="Yao A.I."/>
            <person name="Wu D."/>
            <person name="Madern D."/>
            <person name="Eisen J.A."/>
            <person name="Darling A.E."/>
            <person name="Facciotti M.T."/>
        </authorList>
    </citation>
    <scope>NUCLEOTIDE SEQUENCE [LARGE SCALE GENOMIC DNA]</scope>
    <source>
        <strain evidence="7 8">100A6</strain>
    </source>
</reference>
<dbReference type="PANTHER" id="PTHR30250:SF27">
    <property type="entry name" value="POLYSACCHARIDE BIOSYNTHESIS PROTEIN"/>
    <property type="match status" value="1"/>
</dbReference>
<evidence type="ECO:0000256" key="2">
    <source>
        <dbReference type="ARBA" id="ARBA00022475"/>
    </source>
</evidence>
<keyword evidence="4 6" id="KW-1133">Transmembrane helix</keyword>
<feature type="transmembrane region" description="Helical" evidence="6">
    <location>
        <begin position="31"/>
        <end position="49"/>
    </location>
</feature>
<feature type="transmembrane region" description="Helical" evidence="6">
    <location>
        <begin position="144"/>
        <end position="163"/>
    </location>
</feature>
<proteinExistence type="predicted"/>
<dbReference type="eggNOG" id="arCOG02209">
    <property type="taxonomic scope" value="Archaea"/>
</dbReference>
<dbReference type="EMBL" id="AOMB01000041">
    <property type="protein sequence ID" value="EMA36449.1"/>
    <property type="molecule type" value="Genomic_DNA"/>
</dbReference>
<comment type="subcellular location">
    <subcellularLocation>
        <location evidence="1">Cell membrane</location>
        <topology evidence="1">Multi-pass membrane protein</topology>
    </subcellularLocation>
</comment>
<feature type="transmembrane region" description="Helical" evidence="6">
    <location>
        <begin position="438"/>
        <end position="460"/>
    </location>
</feature>
<keyword evidence="8" id="KW-1185">Reference proteome</keyword>
<name>M0LVR1_9EURY</name>
<organism evidence="7 8">
    <name type="scientific">Halococcus hamelinensis 100A6</name>
    <dbReference type="NCBI Taxonomy" id="1132509"/>
    <lineage>
        <taxon>Archaea</taxon>
        <taxon>Methanobacteriati</taxon>
        <taxon>Methanobacteriota</taxon>
        <taxon>Stenosarchaea group</taxon>
        <taxon>Halobacteria</taxon>
        <taxon>Halobacteriales</taxon>
        <taxon>Halococcaceae</taxon>
        <taxon>Halococcus</taxon>
    </lineage>
</organism>
<evidence type="ECO:0000256" key="6">
    <source>
        <dbReference type="SAM" id="Phobius"/>
    </source>
</evidence>
<dbReference type="OrthoDB" id="19148at2157"/>
<keyword evidence="5 6" id="KW-0472">Membrane</keyword>
<dbReference type="RefSeq" id="WP_007695100.1">
    <property type="nucleotide sequence ID" value="NZ_AJRK01000424.1"/>
</dbReference>
<dbReference type="CDD" id="cd13128">
    <property type="entry name" value="MATE_Wzx_like"/>
    <property type="match status" value="1"/>
</dbReference>
<feature type="transmembrane region" description="Helical" evidence="6">
    <location>
        <begin position="243"/>
        <end position="262"/>
    </location>
</feature>
<keyword evidence="2" id="KW-1003">Cell membrane</keyword>
<protein>
    <submittedName>
        <fullName evidence="7">Polysaccharide biosynthesis protein</fullName>
    </submittedName>
</protein>
<dbReference type="AlphaFoldDB" id="M0LVR1"/>
<evidence type="ECO:0000256" key="1">
    <source>
        <dbReference type="ARBA" id="ARBA00004651"/>
    </source>
</evidence>
<feature type="transmembrane region" description="Helical" evidence="6">
    <location>
        <begin position="379"/>
        <end position="399"/>
    </location>
</feature>
<dbReference type="InterPro" id="IPR002797">
    <property type="entry name" value="Polysacc_synth"/>
</dbReference>
<evidence type="ECO:0000313" key="7">
    <source>
        <dbReference type="EMBL" id="EMA36449.1"/>
    </source>
</evidence>
<dbReference type="Pfam" id="PF01943">
    <property type="entry name" value="Polysacc_synt"/>
    <property type="match status" value="1"/>
</dbReference>
<feature type="transmembrane region" description="Helical" evidence="6">
    <location>
        <begin position="321"/>
        <end position="338"/>
    </location>
</feature>
<feature type="transmembrane region" description="Helical" evidence="6">
    <location>
        <begin position="283"/>
        <end position="301"/>
    </location>
</feature>
<dbReference type="InterPro" id="IPR050833">
    <property type="entry name" value="Poly_Biosynth_Transport"/>
</dbReference>
<accession>M0LVR1</accession>
<sequence>MLIGGILGSSSKLVERIVISRVLDPGVYGEVALGLSVLALSTTLTVLGLNQGIARYMSRFDDEQDVRGLWVTGLVLAVGVSLVFTGVLLLNGRTIVGLIYDTPDSQALLNLFILAIPFNVGFYMAVGAIRGFENTIYRTYSQDLFYNGFRFFLIVALLVAGVGVMAVGYAYLAAAMATVVVAHFFLNRLLPLRGGVNLYPRQLLTFSIPLVLASMVSKILGEVDTLMLGYFETTTVVGLYDPAYQLASGLPVILSSFGFLYLPLTSRLDSEESYDEINEIYKVTTKWLFIAGFPLYLLFVSFPYDTVSLVFSTEYAGGSDALWLLATGFFISAAVGRAQDTLAAIGYTRIILAVNTVAAVLNIVLNAVLIPAFGLMGAATATAVSFVALNVIAFVVLWYTHGITPFSKWTVRTYVLLPGILVPTMVFVSQYLTLTIVVFPVVVVACVVSTVVVAALTGCLQAEDTIPLELVEDKLPITIPFVRRYIPEGDSELTAQLDDSE</sequence>
<keyword evidence="3 6" id="KW-0812">Transmembrane</keyword>
<feature type="transmembrane region" description="Helical" evidence="6">
    <location>
        <begin position="69"/>
        <end position="91"/>
    </location>
</feature>
<evidence type="ECO:0000313" key="8">
    <source>
        <dbReference type="Proteomes" id="UP000011566"/>
    </source>
</evidence>
<dbReference type="PANTHER" id="PTHR30250">
    <property type="entry name" value="PST FAMILY PREDICTED COLANIC ACID TRANSPORTER"/>
    <property type="match status" value="1"/>
</dbReference>
<feature type="transmembrane region" description="Helical" evidence="6">
    <location>
        <begin position="350"/>
        <end position="373"/>
    </location>
</feature>
<gene>
    <name evidence="7" type="ORF">C447_14356</name>
</gene>
<dbReference type="Proteomes" id="UP000011566">
    <property type="component" value="Unassembled WGS sequence"/>
</dbReference>
<evidence type="ECO:0000256" key="4">
    <source>
        <dbReference type="ARBA" id="ARBA00022989"/>
    </source>
</evidence>
<dbReference type="PATRIC" id="fig|1132509.6.peg.3349"/>
<dbReference type="GO" id="GO:0005886">
    <property type="term" value="C:plasma membrane"/>
    <property type="evidence" value="ECO:0007669"/>
    <property type="project" value="UniProtKB-SubCell"/>
</dbReference>
<comment type="caution">
    <text evidence="7">The sequence shown here is derived from an EMBL/GenBank/DDBJ whole genome shotgun (WGS) entry which is preliminary data.</text>
</comment>
<evidence type="ECO:0000256" key="5">
    <source>
        <dbReference type="ARBA" id="ARBA00023136"/>
    </source>
</evidence>
<feature type="transmembrane region" description="Helical" evidence="6">
    <location>
        <begin position="111"/>
        <end position="132"/>
    </location>
</feature>
<evidence type="ECO:0000256" key="3">
    <source>
        <dbReference type="ARBA" id="ARBA00022692"/>
    </source>
</evidence>